<dbReference type="Gene3D" id="3.40.630.190">
    <property type="entry name" value="LCP protein"/>
    <property type="match status" value="1"/>
</dbReference>
<feature type="domain" description="Cell envelope-related transcriptional attenuator" evidence="6">
    <location>
        <begin position="91"/>
        <end position="233"/>
    </location>
</feature>
<reference evidence="7" key="2">
    <citation type="submission" date="2020-09" db="EMBL/GenBank/DDBJ databases">
        <authorList>
            <person name="Sun Q."/>
            <person name="Zhou Y."/>
        </authorList>
    </citation>
    <scope>NUCLEOTIDE SEQUENCE</scope>
    <source>
        <strain evidence="7">CGMCC 1.12408</strain>
    </source>
</reference>
<keyword evidence="2 5" id="KW-0812">Transmembrane</keyword>
<evidence type="ECO:0000259" key="6">
    <source>
        <dbReference type="Pfam" id="PF03816"/>
    </source>
</evidence>
<proteinExistence type="inferred from homology"/>
<reference evidence="7" key="1">
    <citation type="journal article" date="2014" name="Int. J. Syst. Evol. Microbiol.">
        <title>Complete genome sequence of Corynebacterium casei LMG S-19264T (=DSM 44701T), isolated from a smear-ripened cheese.</title>
        <authorList>
            <consortium name="US DOE Joint Genome Institute (JGI-PGF)"/>
            <person name="Walter F."/>
            <person name="Albersmeier A."/>
            <person name="Kalinowski J."/>
            <person name="Ruckert C."/>
        </authorList>
    </citation>
    <scope>NUCLEOTIDE SEQUENCE</scope>
    <source>
        <strain evidence="7">CGMCC 1.12408</strain>
    </source>
</reference>
<dbReference type="EMBL" id="BMEY01000002">
    <property type="protein sequence ID" value="GGA65047.1"/>
    <property type="molecule type" value="Genomic_DNA"/>
</dbReference>
<organism evidence="7 8">
    <name type="scientific">Ornithinibacillus halotolerans</name>
    <dbReference type="NCBI Taxonomy" id="1274357"/>
    <lineage>
        <taxon>Bacteria</taxon>
        <taxon>Bacillati</taxon>
        <taxon>Bacillota</taxon>
        <taxon>Bacilli</taxon>
        <taxon>Bacillales</taxon>
        <taxon>Bacillaceae</taxon>
        <taxon>Ornithinibacillus</taxon>
    </lineage>
</organism>
<name>A0A916RS52_9BACI</name>
<keyword evidence="4 5" id="KW-1133">Transmembrane helix</keyword>
<dbReference type="PANTHER" id="PTHR33392:SF6">
    <property type="entry name" value="POLYISOPRENYL-TEICHOIC ACID--PEPTIDOGLYCAN TEICHOIC ACID TRANSFERASE TAGU"/>
    <property type="match status" value="1"/>
</dbReference>
<dbReference type="InterPro" id="IPR004474">
    <property type="entry name" value="LytR_CpsA_psr"/>
</dbReference>
<keyword evidence="5" id="KW-0472">Membrane</keyword>
<comment type="similarity">
    <text evidence="1">Belongs to the LytR/CpsA/Psr (LCP) family.</text>
</comment>
<dbReference type="GO" id="GO:0071555">
    <property type="term" value="P:cell wall organization"/>
    <property type="evidence" value="ECO:0007669"/>
    <property type="project" value="UniProtKB-KW"/>
</dbReference>
<comment type="caution">
    <text evidence="7">The sequence shown here is derived from an EMBL/GenBank/DDBJ whole genome shotgun (WGS) entry which is preliminary data.</text>
</comment>
<protein>
    <submittedName>
        <fullName evidence="7">Transcriptional regulator LytR</fullName>
    </submittedName>
</protein>
<keyword evidence="3" id="KW-0735">Signal-anchor</keyword>
<keyword evidence="8" id="KW-1185">Reference proteome</keyword>
<evidence type="ECO:0000313" key="8">
    <source>
        <dbReference type="Proteomes" id="UP000613512"/>
    </source>
</evidence>
<evidence type="ECO:0000256" key="3">
    <source>
        <dbReference type="ARBA" id="ARBA00022968"/>
    </source>
</evidence>
<accession>A0A916RS52</accession>
<dbReference type="NCBIfam" id="TIGR00350">
    <property type="entry name" value="lytR_cpsA_psr"/>
    <property type="match status" value="1"/>
</dbReference>
<feature type="transmembrane region" description="Helical" evidence="5">
    <location>
        <begin position="20"/>
        <end position="42"/>
    </location>
</feature>
<sequence>MTTEKRSRRQDKPKKNRKGLKITLIVIGIIIIGVGAYGLSIYNNLKETVNVKMHKPVEAIDVDISKGKIGSNEPLNILLMGIDKREYDSGRSDTLIVLSVNPKNDTMQMISIPRDTYVEIVGRGHHDKVNHAYAFGGADMAINTVENFLDIELDYYVSMNMEGLADMVDAIGGITVQNKLDWEASGFHYAPGDLQLDGEHTMGYVRMRKQDPRGDFGRTERQRQVIQAIIKKGASLASVNKIGDMVDVLGNNMETNMDFDVMKDLVLNYKNVTKNSVSYMMEGQGTSIGGIYYYVVPEEEIAKVHDMIEKGGQSPL</sequence>
<evidence type="ECO:0000256" key="4">
    <source>
        <dbReference type="ARBA" id="ARBA00022989"/>
    </source>
</evidence>
<dbReference type="RefSeq" id="WP_188383208.1">
    <property type="nucleotide sequence ID" value="NZ_BMEY01000002.1"/>
</dbReference>
<dbReference type="Proteomes" id="UP000613512">
    <property type="component" value="Unassembled WGS sequence"/>
</dbReference>
<evidence type="ECO:0000256" key="2">
    <source>
        <dbReference type="ARBA" id="ARBA00022692"/>
    </source>
</evidence>
<dbReference type="PANTHER" id="PTHR33392">
    <property type="entry name" value="POLYISOPRENYL-TEICHOIC ACID--PEPTIDOGLYCAN TEICHOIC ACID TRANSFERASE TAGU"/>
    <property type="match status" value="1"/>
</dbReference>
<dbReference type="InterPro" id="IPR050922">
    <property type="entry name" value="LytR/CpsA/Psr_CW_biosynth"/>
</dbReference>
<evidence type="ECO:0000313" key="7">
    <source>
        <dbReference type="EMBL" id="GGA65047.1"/>
    </source>
</evidence>
<gene>
    <name evidence="7" type="primary">lytR</name>
    <name evidence="7" type="ORF">GCM10008025_06060</name>
</gene>
<evidence type="ECO:0000256" key="1">
    <source>
        <dbReference type="ARBA" id="ARBA00006068"/>
    </source>
</evidence>
<dbReference type="AlphaFoldDB" id="A0A916RS52"/>
<evidence type="ECO:0000256" key="5">
    <source>
        <dbReference type="SAM" id="Phobius"/>
    </source>
</evidence>
<dbReference type="Pfam" id="PF03816">
    <property type="entry name" value="LytR_cpsA_psr"/>
    <property type="match status" value="1"/>
</dbReference>